<dbReference type="NCBIfam" id="NF033632">
    <property type="entry name" value="SLATT_4"/>
    <property type="match status" value="1"/>
</dbReference>
<keyword evidence="5" id="KW-1185">Reference proteome</keyword>
<evidence type="ECO:0000259" key="1">
    <source>
        <dbReference type="Pfam" id="PF18186"/>
    </source>
</evidence>
<dbReference type="EMBL" id="BNAJ01000013">
    <property type="protein sequence ID" value="GHF59549.1"/>
    <property type="molecule type" value="Genomic_DNA"/>
</dbReference>
<accession>A0A7W8KJZ4</accession>
<sequence length="188" mass="21208">MAPTSQAKEDARIKYGNLFEQIRQLYGRTAYSHKTHEKQADLELSLYNRLTNSQIWLSALTTGSLILAVFGDGKTGTIVGALLATLQFGLNLYLKEINLQEKAASHSSAAQELWRVREKLMTLITDMQDKRIETEQVLELRTSYMETLEKVYTSALRTTPRAYSMAQRALKTSGDLSFSESELDHIIG</sequence>
<reference evidence="5" key="2">
    <citation type="journal article" date="2019" name="Int. J. Syst. Evol. Microbiol.">
        <title>The Global Catalogue of Microorganisms (GCM) 10K type strain sequencing project: providing services to taxonomists for standard genome sequencing and annotation.</title>
        <authorList>
            <consortium name="The Broad Institute Genomics Platform"/>
            <consortium name="The Broad Institute Genome Sequencing Center for Infectious Disease"/>
            <person name="Wu L."/>
            <person name="Ma J."/>
        </authorList>
    </citation>
    <scope>NUCLEOTIDE SEQUENCE [LARGE SCALE GENOMIC DNA]</scope>
    <source>
        <strain evidence="5">CGMCC 1.18437</strain>
    </source>
</reference>
<comment type="caution">
    <text evidence="3">The sequence shown here is derived from an EMBL/GenBank/DDBJ whole genome shotgun (WGS) entry which is preliminary data.</text>
</comment>
<protein>
    <recommendedName>
        <fullName evidence="1">SMODS and SLOG-associating 2TM effector domain-containing protein</fullName>
    </recommendedName>
</protein>
<dbReference type="Proteomes" id="UP000619376">
    <property type="component" value="Unassembled WGS sequence"/>
</dbReference>
<proteinExistence type="predicted"/>
<dbReference type="EMBL" id="JACHFK010000012">
    <property type="protein sequence ID" value="MBB5378346.1"/>
    <property type="molecule type" value="Genomic_DNA"/>
</dbReference>
<name>A0A7W8KJZ4_9DEIO</name>
<dbReference type="InterPro" id="IPR040811">
    <property type="entry name" value="SLATT_4"/>
</dbReference>
<evidence type="ECO:0000313" key="5">
    <source>
        <dbReference type="Proteomes" id="UP000619376"/>
    </source>
</evidence>
<dbReference type="RefSeq" id="WP_184114775.1">
    <property type="nucleotide sequence ID" value="NZ_BNAJ01000013.1"/>
</dbReference>
<evidence type="ECO:0000313" key="3">
    <source>
        <dbReference type="EMBL" id="MBB5378346.1"/>
    </source>
</evidence>
<reference evidence="2" key="1">
    <citation type="journal article" date="2014" name="Int. J. Syst. Evol. Microbiol.">
        <title>Complete genome of a new Firmicutes species belonging to the dominant human colonic microbiota ('Ruminococcus bicirculans') reveals two chromosomes and a selective capacity to utilize plant glucans.</title>
        <authorList>
            <consortium name="NISC Comparative Sequencing Program"/>
            <person name="Wegmann U."/>
            <person name="Louis P."/>
            <person name="Goesmann A."/>
            <person name="Henrissat B."/>
            <person name="Duncan S.H."/>
            <person name="Flint H.J."/>
        </authorList>
    </citation>
    <scope>NUCLEOTIDE SEQUENCE</scope>
    <source>
        <strain evidence="2">CGMCC 1.18437</strain>
    </source>
</reference>
<dbReference type="Proteomes" id="UP000539473">
    <property type="component" value="Unassembled WGS sequence"/>
</dbReference>
<reference evidence="3 4" key="3">
    <citation type="submission" date="2020-08" db="EMBL/GenBank/DDBJ databases">
        <title>Genomic Encyclopedia of Type Strains, Phase IV (KMG-IV): sequencing the most valuable type-strain genomes for metagenomic binning, comparative biology and taxonomic classification.</title>
        <authorList>
            <person name="Goeker M."/>
        </authorList>
    </citation>
    <scope>NUCLEOTIDE SEQUENCE [LARGE SCALE GENOMIC DNA]</scope>
    <source>
        <strain evidence="3 4">DSM 27521</strain>
    </source>
</reference>
<organism evidence="3 4">
    <name type="scientific">Deinococcus metalli</name>
    <dbReference type="NCBI Taxonomy" id="1141878"/>
    <lineage>
        <taxon>Bacteria</taxon>
        <taxon>Thermotogati</taxon>
        <taxon>Deinococcota</taxon>
        <taxon>Deinococci</taxon>
        <taxon>Deinococcales</taxon>
        <taxon>Deinococcaceae</taxon>
        <taxon>Deinococcus</taxon>
    </lineage>
</organism>
<dbReference type="AlphaFoldDB" id="A0A7W8KJZ4"/>
<gene>
    <name evidence="2" type="ORF">GCM10017781_39850</name>
    <name evidence="3" type="ORF">HNQ07_003852</name>
</gene>
<reference evidence="2" key="4">
    <citation type="submission" date="2024-05" db="EMBL/GenBank/DDBJ databases">
        <authorList>
            <person name="Sun Q."/>
            <person name="Zhou Y."/>
        </authorList>
    </citation>
    <scope>NUCLEOTIDE SEQUENCE</scope>
    <source>
        <strain evidence="2">CGMCC 1.18437</strain>
    </source>
</reference>
<evidence type="ECO:0000313" key="4">
    <source>
        <dbReference type="Proteomes" id="UP000539473"/>
    </source>
</evidence>
<evidence type="ECO:0000313" key="2">
    <source>
        <dbReference type="EMBL" id="GHF59549.1"/>
    </source>
</evidence>
<dbReference type="Pfam" id="PF18186">
    <property type="entry name" value="SLATT_4"/>
    <property type="match status" value="1"/>
</dbReference>
<feature type="domain" description="SMODS and SLOG-associating 2TM effector" evidence="1">
    <location>
        <begin position="19"/>
        <end position="182"/>
    </location>
</feature>